<gene>
    <name evidence="1" type="ORF">RRG08_032209</name>
</gene>
<accession>A0AAE1DVN3</accession>
<keyword evidence="2" id="KW-1185">Reference proteome</keyword>
<organism evidence="1 2">
    <name type="scientific">Elysia crispata</name>
    <name type="common">lettuce slug</name>
    <dbReference type="NCBI Taxonomy" id="231223"/>
    <lineage>
        <taxon>Eukaryota</taxon>
        <taxon>Metazoa</taxon>
        <taxon>Spiralia</taxon>
        <taxon>Lophotrochozoa</taxon>
        <taxon>Mollusca</taxon>
        <taxon>Gastropoda</taxon>
        <taxon>Heterobranchia</taxon>
        <taxon>Euthyneura</taxon>
        <taxon>Panpulmonata</taxon>
        <taxon>Sacoglossa</taxon>
        <taxon>Placobranchoidea</taxon>
        <taxon>Plakobranchidae</taxon>
        <taxon>Elysia</taxon>
    </lineage>
</organism>
<name>A0AAE1DVN3_9GAST</name>
<dbReference type="AlphaFoldDB" id="A0AAE1DVN3"/>
<evidence type="ECO:0000313" key="1">
    <source>
        <dbReference type="EMBL" id="KAK3784756.1"/>
    </source>
</evidence>
<evidence type="ECO:0000313" key="2">
    <source>
        <dbReference type="Proteomes" id="UP001283361"/>
    </source>
</evidence>
<reference evidence="1" key="1">
    <citation type="journal article" date="2023" name="G3 (Bethesda)">
        <title>A reference genome for the long-term kleptoplast-retaining sea slug Elysia crispata morphotype clarki.</title>
        <authorList>
            <person name="Eastman K.E."/>
            <person name="Pendleton A.L."/>
            <person name="Shaikh M.A."/>
            <person name="Suttiyut T."/>
            <person name="Ogas R."/>
            <person name="Tomko P."/>
            <person name="Gavelis G."/>
            <person name="Widhalm J.R."/>
            <person name="Wisecaver J.H."/>
        </authorList>
    </citation>
    <scope>NUCLEOTIDE SEQUENCE</scope>
    <source>
        <strain evidence="1">ECLA1</strain>
    </source>
</reference>
<proteinExistence type="predicted"/>
<sequence>MVIDRPERRKMRSEKLETKCPSCRIQSVASTVWLRSTKREDTRASSVRTDYAALCRSVSWLPQYLRVCGRHQVSQVGAPTGEYRKRLWHETKDEKIFTPFNFSSLSASLAILLRSPLYQYLPGRPYTGRPSWFASPWFCAPSALPSSE</sequence>
<comment type="caution">
    <text evidence="1">The sequence shown here is derived from an EMBL/GenBank/DDBJ whole genome shotgun (WGS) entry which is preliminary data.</text>
</comment>
<protein>
    <submittedName>
        <fullName evidence="1">Uncharacterized protein</fullName>
    </submittedName>
</protein>
<dbReference type="EMBL" id="JAWDGP010002216">
    <property type="protein sequence ID" value="KAK3784756.1"/>
    <property type="molecule type" value="Genomic_DNA"/>
</dbReference>
<dbReference type="Proteomes" id="UP001283361">
    <property type="component" value="Unassembled WGS sequence"/>
</dbReference>